<dbReference type="Proteomes" id="UP000885986">
    <property type="component" value="Unassembled WGS sequence"/>
</dbReference>
<reference evidence="2" key="1">
    <citation type="journal article" date="2020" name="mSystems">
        <title>Genome- and Community-Level Interaction Insights into Carbon Utilization and Element Cycling Functions of Hydrothermarchaeota in Hydrothermal Sediment.</title>
        <authorList>
            <person name="Zhou Z."/>
            <person name="Liu Y."/>
            <person name="Xu W."/>
            <person name="Pan J."/>
            <person name="Luo Z.H."/>
            <person name="Li M."/>
        </authorList>
    </citation>
    <scope>NUCLEOTIDE SEQUENCE [LARGE SCALE GENOMIC DNA]</scope>
    <source>
        <strain evidence="2">SpSt-1224</strain>
    </source>
</reference>
<dbReference type="Gene3D" id="3.40.50.150">
    <property type="entry name" value="Vaccinia Virus protein VP39"/>
    <property type="match status" value="1"/>
</dbReference>
<dbReference type="GO" id="GO:0005737">
    <property type="term" value="C:cytoplasm"/>
    <property type="evidence" value="ECO:0007669"/>
    <property type="project" value="UniProtKB-SubCell"/>
</dbReference>
<dbReference type="GO" id="GO:0008990">
    <property type="term" value="F:rRNA (guanine-N2-)-methyltransferase activity"/>
    <property type="evidence" value="ECO:0007669"/>
    <property type="project" value="UniProtKB-UniRule"/>
</dbReference>
<keyword evidence="1" id="KW-0963">Cytoplasm</keyword>
<dbReference type="EC" id="2.1.1.242" evidence="1"/>
<comment type="caution">
    <text evidence="1">Lacks conserved residue(s) required for the propagation of feature annotation.</text>
</comment>
<comment type="catalytic activity">
    <reaction evidence="1">
        <text>guanosine(1516) in 16S rRNA + S-adenosyl-L-methionine = N(2)-methylguanosine(1516) in 16S rRNA + S-adenosyl-L-homocysteine + H(+)</text>
        <dbReference type="Rhea" id="RHEA:43220"/>
        <dbReference type="Rhea" id="RHEA-COMP:10412"/>
        <dbReference type="Rhea" id="RHEA-COMP:10413"/>
        <dbReference type="ChEBI" id="CHEBI:15378"/>
        <dbReference type="ChEBI" id="CHEBI:57856"/>
        <dbReference type="ChEBI" id="CHEBI:59789"/>
        <dbReference type="ChEBI" id="CHEBI:74269"/>
        <dbReference type="ChEBI" id="CHEBI:74481"/>
        <dbReference type="EC" id="2.1.1.242"/>
    </reaction>
</comment>
<sequence length="273" mass="29189">MINQTTTAVPGLAVAAATPELAEPARILANRLGLTLVETPDPNQLSALLLLTERRLELHQMAAGAPGPVYVELIGETMGYRLRHGGGGKQALARAVGLKGHPRPTVIDATAGLGRDAFILASLGCRVRMIERSPVIHALLADGLNRAAADPASALMVSQRIRLLLGNAIDLLAQPTFPAAEVVYLDPMFPGREKSALVKKEMRLLRLVAGEDPDAELLLARALARAQSRVVVKRPRIAPPLSGPVRPNYSLPGKSSRFDIYLVRMVRPVDQAG</sequence>
<keyword evidence="1" id="KW-0949">S-adenosyl-L-methionine</keyword>
<dbReference type="EMBL" id="DSDS01000019">
    <property type="protein sequence ID" value="HET97267.1"/>
    <property type="molecule type" value="Genomic_DNA"/>
</dbReference>
<dbReference type="PANTHER" id="PTHR36112">
    <property type="entry name" value="RIBOSOMAL RNA SMALL SUBUNIT METHYLTRANSFERASE J"/>
    <property type="match status" value="1"/>
</dbReference>
<keyword evidence="1" id="KW-0808">Transferase</keyword>
<comment type="function">
    <text evidence="1">Specifically methylates the guanosine in position 1516 of 16S rRNA.</text>
</comment>
<feature type="binding site" evidence="1">
    <location>
        <begin position="115"/>
        <end position="116"/>
    </location>
    <ligand>
        <name>S-adenosyl-L-methionine</name>
        <dbReference type="ChEBI" id="CHEBI:59789"/>
    </ligand>
</feature>
<keyword evidence="1" id="KW-0489">Methyltransferase</keyword>
<comment type="subcellular location">
    <subcellularLocation>
        <location evidence="1">Cytoplasm</location>
    </subcellularLocation>
</comment>
<organism evidence="2">
    <name type="scientific">Desulfurivibrio alkaliphilus</name>
    <dbReference type="NCBI Taxonomy" id="427923"/>
    <lineage>
        <taxon>Bacteria</taxon>
        <taxon>Pseudomonadati</taxon>
        <taxon>Thermodesulfobacteriota</taxon>
        <taxon>Desulfobulbia</taxon>
        <taxon>Desulfobulbales</taxon>
        <taxon>Desulfobulbaceae</taxon>
        <taxon>Desulfurivibrio</taxon>
    </lineage>
</organism>
<dbReference type="AlphaFoldDB" id="A0A7C2TGN0"/>
<comment type="similarity">
    <text evidence="1">Belongs to the methyltransferase superfamily. RsmJ family.</text>
</comment>
<accession>A0A7C2TGN0</accession>
<dbReference type="Pfam" id="PF04445">
    <property type="entry name" value="SAM_MT"/>
    <property type="match status" value="1"/>
</dbReference>
<dbReference type="SUPFAM" id="SSF53335">
    <property type="entry name" value="S-adenosyl-L-methionine-dependent methyltransferases"/>
    <property type="match status" value="1"/>
</dbReference>
<comment type="caution">
    <text evidence="2">The sequence shown here is derived from an EMBL/GenBank/DDBJ whole genome shotgun (WGS) entry which is preliminary data.</text>
</comment>
<proteinExistence type="inferred from homology"/>
<feature type="binding site" evidence="1">
    <location>
        <begin position="131"/>
        <end position="132"/>
    </location>
    <ligand>
        <name>S-adenosyl-L-methionine</name>
        <dbReference type="ChEBI" id="CHEBI:59789"/>
    </ligand>
</feature>
<dbReference type="HAMAP" id="MF_01523">
    <property type="entry name" value="16SrRNA_methyltr_J"/>
    <property type="match status" value="1"/>
</dbReference>
<protein>
    <recommendedName>
        <fullName evidence="1">Ribosomal RNA small subunit methyltransferase J</fullName>
        <ecNumber evidence="1">2.1.1.242</ecNumber>
    </recommendedName>
    <alternativeName>
        <fullName evidence="1">16S rRNA m2G1516 methyltransferase</fullName>
    </alternativeName>
    <alternativeName>
        <fullName evidence="1">rRNA (guanine-N(2)-)-methyltransferase</fullName>
    </alternativeName>
</protein>
<dbReference type="PANTHER" id="PTHR36112:SF1">
    <property type="entry name" value="RIBOSOMAL RNA SMALL SUBUNIT METHYLTRANSFERASE J"/>
    <property type="match status" value="1"/>
</dbReference>
<dbReference type="InterPro" id="IPR029063">
    <property type="entry name" value="SAM-dependent_MTases_sf"/>
</dbReference>
<evidence type="ECO:0000256" key="1">
    <source>
        <dbReference type="HAMAP-Rule" id="MF_01523"/>
    </source>
</evidence>
<keyword evidence="1" id="KW-0698">rRNA processing</keyword>
<evidence type="ECO:0000313" key="2">
    <source>
        <dbReference type="EMBL" id="HET97267.1"/>
    </source>
</evidence>
<dbReference type="InterPro" id="IPR007536">
    <property type="entry name" value="16SrRNA_methylTrfase_J"/>
</dbReference>
<feature type="binding site" evidence="1">
    <location>
        <position position="186"/>
    </location>
    <ligand>
        <name>S-adenosyl-L-methionine</name>
        <dbReference type="ChEBI" id="CHEBI:59789"/>
    </ligand>
</feature>
<gene>
    <name evidence="1" type="primary">rsmJ</name>
    <name evidence="2" type="ORF">ENN98_00905</name>
</gene>
<name>A0A7C2TGN0_9BACT</name>